<dbReference type="InterPro" id="IPR003650">
    <property type="entry name" value="Orange_dom"/>
</dbReference>
<organism evidence="9 10">
    <name type="scientific">Cryptolaemus montrouzieri</name>
    <dbReference type="NCBI Taxonomy" id="559131"/>
    <lineage>
        <taxon>Eukaryota</taxon>
        <taxon>Metazoa</taxon>
        <taxon>Ecdysozoa</taxon>
        <taxon>Arthropoda</taxon>
        <taxon>Hexapoda</taxon>
        <taxon>Insecta</taxon>
        <taxon>Pterygota</taxon>
        <taxon>Neoptera</taxon>
        <taxon>Endopterygota</taxon>
        <taxon>Coleoptera</taxon>
        <taxon>Polyphaga</taxon>
        <taxon>Cucujiformia</taxon>
        <taxon>Coccinelloidea</taxon>
        <taxon>Coccinellidae</taxon>
        <taxon>Scymninae</taxon>
        <taxon>Scymnini</taxon>
        <taxon>Cryptolaemus</taxon>
    </lineage>
</organism>
<dbReference type="Pfam" id="PF07527">
    <property type="entry name" value="Hairy_orange"/>
    <property type="match status" value="1"/>
</dbReference>
<keyword evidence="2" id="KW-0805">Transcription regulation</keyword>
<feature type="region of interest" description="Disordered" evidence="6">
    <location>
        <begin position="240"/>
        <end position="270"/>
    </location>
</feature>
<protein>
    <recommendedName>
        <fullName evidence="11">Transcription factor cwo</fullName>
    </recommendedName>
</protein>
<evidence type="ECO:0008006" key="11">
    <source>
        <dbReference type="Google" id="ProtNLM"/>
    </source>
</evidence>
<dbReference type="SUPFAM" id="SSF47459">
    <property type="entry name" value="HLH, helix-loop-helix DNA-binding domain"/>
    <property type="match status" value="1"/>
</dbReference>
<dbReference type="Proteomes" id="UP001516400">
    <property type="component" value="Unassembled WGS sequence"/>
</dbReference>
<gene>
    <name evidence="9" type="ORF">HHI36_008564</name>
</gene>
<dbReference type="PANTHER" id="PTHR10985">
    <property type="entry name" value="BASIC HELIX-LOOP-HELIX TRANSCRIPTION FACTOR, HES-RELATED"/>
    <property type="match status" value="1"/>
</dbReference>
<keyword evidence="4" id="KW-0804">Transcription</keyword>
<comment type="caution">
    <text evidence="9">The sequence shown here is derived from an EMBL/GenBank/DDBJ whole genome shotgun (WGS) entry which is preliminary data.</text>
</comment>
<feature type="compositionally biased region" description="Low complexity" evidence="6">
    <location>
        <begin position="350"/>
        <end position="365"/>
    </location>
</feature>
<dbReference type="EMBL" id="JABFTP020000021">
    <property type="protein sequence ID" value="KAL3269498.1"/>
    <property type="molecule type" value="Genomic_DNA"/>
</dbReference>
<feature type="compositionally biased region" description="Basic and acidic residues" evidence="6">
    <location>
        <begin position="299"/>
        <end position="310"/>
    </location>
</feature>
<evidence type="ECO:0000256" key="2">
    <source>
        <dbReference type="ARBA" id="ARBA00023015"/>
    </source>
</evidence>
<feature type="compositionally biased region" description="Basic and acidic residues" evidence="6">
    <location>
        <begin position="283"/>
        <end position="292"/>
    </location>
</feature>
<dbReference type="GO" id="GO:0003677">
    <property type="term" value="F:DNA binding"/>
    <property type="evidence" value="ECO:0007669"/>
    <property type="project" value="UniProtKB-KW"/>
</dbReference>
<comment type="subcellular location">
    <subcellularLocation>
        <location evidence="1">Nucleus</location>
    </subcellularLocation>
</comment>
<feature type="compositionally biased region" description="Polar residues" evidence="6">
    <location>
        <begin position="260"/>
        <end position="269"/>
    </location>
</feature>
<dbReference type="SMART" id="SM00353">
    <property type="entry name" value="HLH"/>
    <property type="match status" value="1"/>
</dbReference>
<evidence type="ECO:0000259" key="7">
    <source>
        <dbReference type="PROSITE" id="PS50888"/>
    </source>
</evidence>
<dbReference type="InterPro" id="IPR050370">
    <property type="entry name" value="HES_HEY"/>
</dbReference>
<dbReference type="InterPro" id="IPR011598">
    <property type="entry name" value="bHLH_dom"/>
</dbReference>
<reference evidence="9 10" key="1">
    <citation type="journal article" date="2021" name="BMC Biol.">
        <title>Horizontally acquired antibacterial genes associated with adaptive radiation of ladybird beetles.</title>
        <authorList>
            <person name="Li H.S."/>
            <person name="Tang X.F."/>
            <person name="Huang Y.H."/>
            <person name="Xu Z.Y."/>
            <person name="Chen M.L."/>
            <person name="Du X.Y."/>
            <person name="Qiu B.Y."/>
            <person name="Chen P.T."/>
            <person name="Zhang W."/>
            <person name="Slipinski A."/>
            <person name="Escalona H.E."/>
            <person name="Waterhouse R.M."/>
            <person name="Zwick A."/>
            <person name="Pang H."/>
        </authorList>
    </citation>
    <scope>NUCLEOTIDE SEQUENCE [LARGE SCALE GENOMIC DNA]</scope>
    <source>
        <strain evidence="9">SYSU2018</strain>
    </source>
</reference>
<feature type="region of interest" description="Disordered" evidence="6">
    <location>
        <begin position="283"/>
        <end position="311"/>
    </location>
</feature>
<dbReference type="Gene3D" id="6.10.250.980">
    <property type="match status" value="1"/>
</dbReference>
<evidence type="ECO:0000256" key="3">
    <source>
        <dbReference type="ARBA" id="ARBA00023125"/>
    </source>
</evidence>
<keyword evidence="5" id="KW-0539">Nucleus</keyword>
<feature type="domain" description="Orange" evidence="8">
    <location>
        <begin position="198"/>
        <end position="233"/>
    </location>
</feature>
<evidence type="ECO:0000313" key="10">
    <source>
        <dbReference type="Proteomes" id="UP001516400"/>
    </source>
</evidence>
<dbReference type="PROSITE" id="PS51054">
    <property type="entry name" value="ORANGE"/>
    <property type="match status" value="1"/>
</dbReference>
<dbReference type="GO" id="GO:0005634">
    <property type="term" value="C:nucleus"/>
    <property type="evidence" value="ECO:0007669"/>
    <property type="project" value="UniProtKB-SubCell"/>
</dbReference>
<dbReference type="SMART" id="SM00511">
    <property type="entry name" value="ORANGE"/>
    <property type="match status" value="1"/>
</dbReference>
<keyword evidence="3" id="KW-0238">DNA-binding</keyword>
<dbReference type="Pfam" id="PF00010">
    <property type="entry name" value="HLH"/>
    <property type="match status" value="1"/>
</dbReference>
<dbReference type="SUPFAM" id="SSF158457">
    <property type="entry name" value="Orange domain-like"/>
    <property type="match status" value="1"/>
</dbReference>
<evidence type="ECO:0000256" key="6">
    <source>
        <dbReference type="SAM" id="MobiDB-lite"/>
    </source>
</evidence>
<proteinExistence type="predicted"/>
<evidence type="ECO:0000256" key="5">
    <source>
        <dbReference type="ARBA" id="ARBA00023242"/>
    </source>
</evidence>
<dbReference type="AlphaFoldDB" id="A0ABD2MT14"/>
<dbReference type="FunFam" id="4.10.280.10:FF:000079">
    <property type="entry name" value="CLUMA_CG001539, isoform A"/>
    <property type="match status" value="1"/>
</dbReference>
<evidence type="ECO:0000259" key="8">
    <source>
        <dbReference type="PROSITE" id="PS51054"/>
    </source>
</evidence>
<dbReference type="InterPro" id="IPR036638">
    <property type="entry name" value="HLH_DNA-bd_sf"/>
</dbReference>
<evidence type="ECO:0000313" key="9">
    <source>
        <dbReference type="EMBL" id="KAL3269498.1"/>
    </source>
</evidence>
<feature type="compositionally biased region" description="Low complexity" evidence="6">
    <location>
        <begin position="378"/>
        <end position="388"/>
    </location>
</feature>
<feature type="compositionally biased region" description="Basic and acidic residues" evidence="6">
    <location>
        <begin position="334"/>
        <end position="344"/>
    </location>
</feature>
<dbReference type="CDD" id="cd11440">
    <property type="entry name" value="bHLH-O_Cwo_like"/>
    <property type="match status" value="1"/>
</dbReference>
<feature type="domain" description="BHLH" evidence="7">
    <location>
        <begin position="133"/>
        <end position="188"/>
    </location>
</feature>
<dbReference type="PROSITE" id="PS50888">
    <property type="entry name" value="BHLH"/>
    <property type="match status" value="1"/>
</dbReference>
<sequence>MEKETPTKYLHECSPKLKIPLPLHKRGKQSAAVLTSAENISVRKGGKGVYQQRGPDLLKIESYECTECYEDYNTTKSTDVECNMCNLNDDPSQHKHDRSIFPCCDSNFNFSTATCSEDDSEFGTYKKSKSTRQDPMSHRIIEKRRRDRMNNCLADLSRLIPTEYLKKGRGRIEKTEIIEMAIKHMKYLQQDSNPSEQYRLGYQECMSEAMRFMVEVEGHFSHEAVCVRLLTHLQKHCASLSSRPTPVPQTVPIVERHAETPSNDRNTVQVPEYEESMKVEIEQNNNNEHKDNNSTSSSHLDETENGHLESNRISYKYKTNIKLRFNQDLNGGTEPKRAKLESGRRNSVTSIENRSSSHSSPPNSETCTRISDVEHISRTSPSDSTLSSNHQLKIELASSNETNNPCSPREPSLHSLNVKNFKVPIFMLHTKGSYYVPLTVDYKSLSPYMHNYDILDEIPSVHSVVLHPVTINVNFQPGFSNQLESSKYKCDYSGPGWH</sequence>
<dbReference type="Gene3D" id="4.10.280.10">
    <property type="entry name" value="Helix-loop-helix DNA-binding domain"/>
    <property type="match status" value="1"/>
</dbReference>
<accession>A0ABD2MT14</accession>
<evidence type="ECO:0000256" key="4">
    <source>
        <dbReference type="ARBA" id="ARBA00023163"/>
    </source>
</evidence>
<keyword evidence="10" id="KW-1185">Reference proteome</keyword>
<evidence type="ECO:0000256" key="1">
    <source>
        <dbReference type="ARBA" id="ARBA00004123"/>
    </source>
</evidence>
<feature type="region of interest" description="Disordered" evidence="6">
    <location>
        <begin position="327"/>
        <end position="389"/>
    </location>
</feature>
<name>A0ABD2MT14_9CUCU</name>